<comment type="function">
    <text evidence="3">DNA-dependent ATPase and ATP-dependent 5'-3' DNA helicase. Has no activity on blunt DNA or DNA with 3'-overhangs, requires at least 10 bases of 5'-ssDNA for helicase activity.</text>
</comment>
<accession>A0AB39BXR4</accession>
<dbReference type="Gene3D" id="2.30.30.940">
    <property type="match status" value="1"/>
</dbReference>
<dbReference type="InterPro" id="IPR029493">
    <property type="entry name" value="RecD2-like_HHH"/>
</dbReference>
<keyword evidence="3 5" id="KW-0347">Helicase</keyword>
<dbReference type="InterPro" id="IPR003593">
    <property type="entry name" value="AAA+_ATPase"/>
</dbReference>
<dbReference type="InterPro" id="IPR006345">
    <property type="entry name" value="RecD2"/>
</dbReference>
<dbReference type="GO" id="GO:0005524">
    <property type="term" value="F:ATP binding"/>
    <property type="evidence" value="ECO:0007669"/>
    <property type="project" value="UniProtKB-UniRule"/>
</dbReference>
<dbReference type="Pfam" id="PF14490">
    <property type="entry name" value="HHH_RecD2"/>
    <property type="match status" value="1"/>
</dbReference>
<dbReference type="EMBL" id="CP162551">
    <property type="protein sequence ID" value="XDI38135.1"/>
    <property type="molecule type" value="Genomic_DNA"/>
</dbReference>
<dbReference type="Pfam" id="PF13538">
    <property type="entry name" value="UvrD_C_2"/>
    <property type="match status" value="1"/>
</dbReference>
<keyword evidence="1 3" id="KW-0547">Nucleotide-binding</keyword>
<name>A0AB39BXR4_9BACI</name>
<dbReference type="SMART" id="SM00382">
    <property type="entry name" value="AAA"/>
    <property type="match status" value="1"/>
</dbReference>
<evidence type="ECO:0000313" key="5">
    <source>
        <dbReference type="EMBL" id="XDI38135.1"/>
    </source>
</evidence>
<evidence type="ECO:0000256" key="2">
    <source>
        <dbReference type="ARBA" id="ARBA00022840"/>
    </source>
</evidence>
<keyword evidence="3" id="KW-0413">Isomerase</keyword>
<keyword evidence="3" id="KW-0378">Hydrolase</keyword>
<protein>
    <recommendedName>
        <fullName evidence="3">ATP-dependent RecD2 DNA helicase</fullName>
        <ecNumber evidence="3">5.6.2.3</ecNumber>
    </recommendedName>
    <alternativeName>
        <fullName evidence="3">DNA 5'-3' helicase subunit RecD2</fullName>
    </alternativeName>
</protein>
<dbReference type="Gene3D" id="1.10.10.2220">
    <property type="match status" value="1"/>
</dbReference>
<dbReference type="GO" id="GO:0009338">
    <property type="term" value="C:exodeoxyribonuclease V complex"/>
    <property type="evidence" value="ECO:0007669"/>
    <property type="project" value="TreeGrafter"/>
</dbReference>
<dbReference type="InterPro" id="IPR027785">
    <property type="entry name" value="UvrD-like_helicase_C"/>
</dbReference>
<evidence type="ECO:0000259" key="4">
    <source>
        <dbReference type="SMART" id="SM00382"/>
    </source>
</evidence>
<reference evidence="5" key="1">
    <citation type="submission" date="2024-07" db="EMBL/GenBank/DDBJ databases">
        <title>Identification and characteristics of an arsenic-resistant bacterial isolate, which belongs to a novel species.</title>
        <authorList>
            <person name="Juszczyk A."/>
            <person name="Kowalczyk A."/>
            <person name="Was K."/>
            <person name="Kosowicz W."/>
            <person name="Budzyn A."/>
            <person name="Latowski D."/>
        </authorList>
    </citation>
    <scope>NUCLEOTIDE SEQUENCE</scope>
    <source>
        <strain evidence="5">As8PL</strain>
    </source>
</reference>
<dbReference type="GO" id="GO:0003677">
    <property type="term" value="F:DNA binding"/>
    <property type="evidence" value="ECO:0007669"/>
    <property type="project" value="UniProtKB-UniRule"/>
</dbReference>
<comment type="similarity">
    <text evidence="3">Belongs to the RecD family. RecD2 subfamily.</text>
</comment>
<dbReference type="SUPFAM" id="SSF52540">
    <property type="entry name" value="P-loop containing nucleoside triphosphate hydrolases"/>
    <property type="match status" value="1"/>
</dbReference>
<keyword evidence="3" id="KW-0238">DNA-binding</keyword>
<organism evidence="5">
    <name type="scientific">Alkalihalophilus sp. As8PL</name>
    <dbReference type="NCBI Taxonomy" id="3237103"/>
    <lineage>
        <taxon>Bacteria</taxon>
        <taxon>Bacillati</taxon>
        <taxon>Bacillota</taxon>
        <taxon>Bacilli</taxon>
        <taxon>Bacillales</taxon>
        <taxon>Bacillaceae</taxon>
        <taxon>Alkalihalophilus</taxon>
    </lineage>
</organism>
<dbReference type="PANTHER" id="PTHR43788:SF6">
    <property type="entry name" value="DNA HELICASE B"/>
    <property type="match status" value="1"/>
</dbReference>
<dbReference type="HAMAP" id="MF_01488">
    <property type="entry name" value="RecD2"/>
    <property type="match status" value="1"/>
</dbReference>
<dbReference type="InterPro" id="IPR027417">
    <property type="entry name" value="P-loop_NTPase"/>
</dbReference>
<dbReference type="CDD" id="cd17933">
    <property type="entry name" value="DEXSc_RecD-like"/>
    <property type="match status" value="1"/>
</dbReference>
<evidence type="ECO:0000256" key="1">
    <source>
        <dbReference type="ARBA" id="ARBA00022741"/>
    </source>
</evidence>
<dbReference type="GO" id="GO:0016787">
    <property type="term" value="F:hydrolase activity"/>
    <property type="evidence" value="ECO:0007669"/>
    <property type="project" value="UniProtKB-KW"/>
</dbReference>
<dbReference type="PANTHER" id="PTHR43788">
    <property type="entry name" value="DNA2/NAM7 HELICASE FAMILY MEMBER"/>
    <property type="match status" value="1"/>
</dbReference>
<dbReference type="InterPro" id="IPR055446">
    <property type="entry name" value="RecD2_N_OB"/>
</dbReference>
<keyword evidence="2 3" id="KW-0067">ATP-binding</keyword>
<dbReference type="GO" id="GO:0006310">
    <property type="term" value="P:DNA recombination"/>
    <property type="evidence" value="ECO:0007669"/>
    <property type="project" value="InterPro"/>
</dbReference>
<dbReference type="CDD" id="cd18809">
    <property type="entry name" value="SF1_C_RecD"/>
    <property type="match status" value="1"/>
</dbReference>
<dbReference type="InterPro" id="IPR050534">
    <property type="entry name" value="Coronavir_polyprotein_1ab"/>
</dbReference>
<feature type="domain" description="AAA+ ATPase" evidence="4">
    <location>
        <begin position="359"/>
        <end position="521"/>
    </location>
</feature>
<dbReference type="GO" id="GO:0017116">
    <property type="term" value="F:single-stranded DNA helicase activity"/>
    <property type="evidence" value="ECO:0007669"/>
    <property type="project" value="TreeGrafter"/>
</dbReference>
<dbReference type="AlphaFoldDB" id="A0AB39BXR4"/>
<dbReference type="Pfam" id="PF18335">
    <property type="entry name" value="SH3_13"/>
    <property type="match status" value="1"/>
</dbReference>
<dbReference type="Pfam" id="PF13245">
    <property type="entry name" value="AAA_19"/>
    <property type="match status" value="1"/>
</dbReference>
<sequence length="774" mass="86679">MMTDEQLTLAEENGIERGYIKGEVLHLVFRNEENAYTVALVRVDETNEELKDKKIAVVGILPQLDVAETFLFFGTVTEHPRFGKQYQIDQFRRDLPQTKSGIILYLASDRFPGIGKKTAEAIVDTLGERAITRIVEDRAVLKVVPKLSKEKADQLYQQLVDQQGVEQVLMTLSKHGFGLELSMKVYQAYGFQALDIIQTNPYQLIADVEGIGFRKADLLGAAIGLTGSHPERIRAGLLFVVQELCLQDGHVFLDKDSLIPHVRSLLSSPGDVITAEEIEHELLSMEEDDALVIEDNRVYVKSLYFAEKGIVSSVRRLAATEVKDEFPESEFLKTLGQLEEELKIEYAPQQKEAIQTALSSPFMLLTGGPGTGKTTVIKGIVETYARLNGLSLDPRAYSKSNPFPILLVAPTGRAAKRMSEATELPAVTIHRLLGWKGGNGGFEKGEHEQLEGELIIVDEVSMVDIWLANQLLKAIPKGMQIVFVGDQDQLPSVGPGQVLKDFLDSEVVPTVPLTAIYRQKEGSSIIELAHDMKQGKMPNDLPEAKADRRFFPCTNDHVQHVVTQICENAMKKGYLARDIQVLAPMYKGQAGITELNRILQELFNPKTEQKRELLYGDLAYRTGDVVLQLVNNPDENVYNGDRGEIVAIFYAKENTEKQDQVVISFDGTEVVYNKKDLNQITHAYCCSIHKSQGSEFPIVVMPVVRNYSRMLRRNLLYTGITRAKKFLLLCGELKSFHTAVTREDELIRHSMLKDKLVALKETQSDFQNGNGRLT</sequence>
<dbReference type="NCBIfam" id="TIGR01448">
    <property type="entry name" value="recD_rel"/>
    <property type="match status" value="1"/>
</dbReference>
<proteinExistence type="inferred from homology"/>
<gene>
    <name evidence="3" type="primary">recD2</name>
    <name evidence="5" type="ORF">AB3N04_07385</name>
</gene>
<comment type="catalytic activity">
    <reaction evidence="3">
        <text>ATP + H2O = ADP + phosphate + H(+)</text>
        <dbReference type="Rhea" id="RHEA:13065"/>
        <dbReference type="ChEBI" id="CHEBI:15377"/>
        <dbReference type="ChEBI" id="CHEBI:15378"/>
        <dbReference type="ChEBI" id="CHEBI:30616"/>
        <dbReference type="ChEBI" id="CHEBI:43474"/>
        <dbReference type="ChEBI" id="CHEBI:456216"/>
        <dbReference type="EC" id="5.6.2.3"/>
    </reaction>
</comment>
<dbReference type="GO" id="GO:0043139">
    <property type="term" value="F:5'-3' DNA helicase activity"/>
    <property type="evidence" value="ECO:0007669"/>
    <property type="project" value="UniProtKB-UniRule"/>
</dbReference>
<dbReference type="InterPro" id="IPR041451">
    <property type="entry name" value="RecD2_SH13"/>
</dbReference>
<dbReference type="Pfam" id="PF23139">
    <property type="entry name" value="OB_YrrC"/>
    <property type="match status" value="1"/>
</dbReference>
<dbReference type="RefSeq" id="WP_368505457.1">
    <property type="nucleotide sequence ID" value="NZ_CP162551.1"/>
</dbReference>
<dbReference type="EC" id="5.6.2.3" evidence="3"/>
<feature type="binding site" evidence="3">
    <location>
        <begin position="370"/>
        <end position="374"/>
    </location>
    <ligand>
        <name>ATP</name>
        <dbReference type="ChEBI" id="CHEBI:30616"/>
    </ligand>
</feature>
<dbReference type="Gene3D" id="3.40.50.300">
    <property type="entry name" value="P-loop containing nucleotide triphosphate hydrolases"/>
    <property type="match status" value="2"/>
</dbReference>
<evidence type="ECO:0000256" key="3">
    <source>
        <dbReference type="HAMAP-Rule" id="MF_01488"/>
    </source>
</evidence>